<dbReference type="OrthoDB" id="3217301at2"/>
<dbReference type="InterPro" id="IPR006016">
    <property type="entry name" value="UspA"/>
</dbReference>
<dbReference type="SUPFAM" id="SSF52402">
    <property type="entry name" value="Adenine nucleotide alpha hydrolases-like"/>
    <property type="match status" value="1"/>
</dbReference>
<evidence type="ECO:0000256" key="3">
    <source>
        <dbReference type="ARBA" id="ARBA00022840"/>
    </source>
</evidence>
<accession>A0A5D3WJ16</accession>
<dbReference type="EMBL" id="VNIB01000007">
    <property type="protein sequence ID" value="TYO98208.1"/>
    <property type="molecule type" value="Genomic_DNA"/>
</dbReference>
<organism evidence="5 6">
    <name type="scientific">Geothermobacter ehrlichii</name>
    <dbReference type="NCBI Taxonomy" id="213224"/>
    <lineage>
        <taxon>Bacteria</taxon>
        <taxon>Pseudomonadati</taxon>
        <taxon>Thermodesulfobacteriota</taxon>
        <taxon>Desulfuromonadia</taxon>
        <taxon>Desulfuromonadales</taxon>
        <taxon>Geothermobacteraceae</taxon>
        <taxon>Geothermobacter</taxon>
    </lineage>
</organism>
<dbReference type="GO" id="GO:0005524">
    <property type="term" value="F:ATP binding"/>
    <property type="evidence" value="ECO:0007669"/>
    <property type="project" value="UniProtKB-KW"/>
</dbReference>
<dbReference type="RefSeq" id="WP_148895985.1">
    <property type="nucleotide sequence ID" value="NZ_VNIB01000007.1"/>
</dbReference>
<protein>
    <submittedName>
        <fullName evidence="5">Nucleotide-binding universal stress UspA family protein</fullName>
    </submittedName>
</protein>
<evidence type="ECO:0000313" key="5">
    <source>
        <dbReference type="EMBL" id="TYO98208.1"/>
    </source>
</evidence>
<reference evidence="5 6" key="1">
    <citation type="submission" date="2019-07" db="EMBL/GenBank/DDBJ databases">
        <title>Genomic Encyclopedia of Type Strains, Phase IV (KMG-IV): sequencing the most valuable type-strain genomes for metagenomic binning, comparative biology and taxonomic classification.</title>
        <authorList>
            <person name="Goeker M."/>
        </authorList>
    </citation>
    <scope>NUCLEOTIDE SEQUENCE [LARGE SCALE GENOMIC DNA]</scope>
    <source>
        <strain evidence="5 6">SS015</strain>
    </source>
</reference>
<comment type="similarity">
    <text evidence="1">Belongs to the universal stress protein A family.</text>
</comment>
<evidence type="ECO:0000313" key="6">
    <source>
        <dbReference type="Proteomes" id="UP000324159"/>
    </source>
</evidence>
<gene>
    <name evidence="5" type="ORF">EDC39_1073</name>
</gene>
<name>A0A5D3WJ16_9BACT</name>
<feature type="domain" description="UspA" evidence="4">
    <location>
        <begin position="5"/>
        <end position="159"/>
    </location>
</feature>
<dbReference type="PANTHER" id="PTHR46268">
    <property type="entry name" value="STRESS RESPONSE PROTEIN NHAX"/>
    <property type="match status" value="1"/>
</dbReference>
<dbReference type="InterPro" id="IPR014729">
    <property type="entry name" value="Rossmann-like_a/b/a_fold"/>
</dbReference>
<evidence type="ECO:0000256" key="1">
    <source>
        <dbReference type="ARBA" id="ARBA00008791"/>
    </source>
</evidence>
<dbReference type="PRINTS" id="PR01438">
    <property type="entry name" value="UNVRSLSTRESS"/>
</dbReference>
<dbReference type="PANTHER" id="PTHR46268:SF27">
    <property type="entry name" value="UNIVERSAL STRESS PROTEIN RV2623"/>
    <property type="match status" value="1"/>
</dbReference>
<evidence type="ECO:0000256" key="2">
    <source>
        <dbReference type="ARBA" id="ARBA00022741"/>
    </source>
</evidence>
<comment type="caution">
    <text evidence="5">The sequence shown here is derived from an EMBL/GenBank/DDBJ whole genome shotgun (WGS) entry which is preliminary data.</text>
</comment>
<keyword evidence="3" id="KW-0067">ATP-binding</keyword>
<evidence type="ECO:0000259" key="4">
    <source>
        <dbReference type="Pfam" id="PF00582"/>
    </source>
</evidence>
<keyword evidence="2" id="KW-0547">Nucleotide-binding</keyword>
<proteinExistence type="inferred from homology"/>
<dbReference type="AlphaFoldDB" id="A0A5D3WJ16"/>
<dbReference type="Proteomes" id="UP000324159">
    <property type="component" value="Unassembled WGS sequence"/>
</dbReference>
<dbReference type="InterPro" id="IPR006015">
    <property type="entry name" value="Universal_stress_UspA"/>
</dbReference>
<sequence>MIPVYKKILFATDLSASASTVLRHVVAMARAHQASVEIVHVLPDVDQAVINYVATIMGEGKLGHIEKEHRDEVAGLLSRKLMQFAREELADHPEDLERIDRIEVLHGPPAPVVLAEARRCGADLIVIGSHGKGRLEYAFLGSVAQRIVRKTDIPLLLIPLTD</sequence>
<keyword evidence="6" id="KW-1185">Reference proteome</keyword>
<dbReference type="Gene3D" id="3.40.50.620">
    <property type="entry name" value="HUPs"/>
    <property type="match status" value="1"/>
</dbReference>
<dbReference type="CDD" id="cd00293">
    <property type="entry name" value="USP-like"/>
    <property type="match status" value="1"/>
</dbReference>
<dbReference type="Pfam" id="PF00582">
    <property type="entry name" value="Usp"/>
    <property type="match status" value="1"/>
</dbReference>